<dbReference type="InterPro" id="IPR013210">
    <property type="entry name" value="LRR_N_plant-typ"/>
</dbReference>
<sequence length="953" mass="104055">MGQWSQALVLLAFIQFSVVAAFTDVLDSTALLSLKANWMNVPSSWVGSDPCGDLWVGIECNNSRVIAIILSNMNLTGQLSGDIGAFSELQNLDLSFNTNMTGILPQEIGSLKNLQTLSLMGCGFTGPIPSTIGSLQQLISISLNSNKFIGQIPNSIGNLSNLYYLDLTDNQLEGPIPVSDGNGTKSGLDMLLKTRHFHLGNNKLSGTIPPKLFNPNMNLIHVLFDSNNLDGSIPSTLGLVQTLQMVRFDRNSLSGLPSNLNNLTNVIELSLSNNNLSGLMANLTGMNSLNYLDMSNNSFTVSDVPPWIASLPLLTTLMMENTQLQGQVPVDLFSLPDLKKVVLRNNHFNGTLDISNTNSNRLQLIDLRNNSISNVAQIPGGNITLLLEGNMVCDKTDQVTKSYCTASSPNSSYFPPPNNCMQISCNSDQVTSPNCKCTYPYKGIIVFRGLASFDLGNTTYYAKLAKSLMETLQSSALPVDSVSLSNPTVDSFGNIELSLEVFPFGQECFNQTAITMVGFALNNLSFDPPRSFGPFYLIAYTYGNCAAALNKSSRTSNGIIIGVAVGGSVLLLLVVLAVVYAFHQKKIAERASEQNNPFAHWDQNMGNGSAPQLQAAKRFSFEELKKYTNNFSEANSIGSGGYGKVYQGTLPTGQLIAIKRAQSDSMQGGLEFKTEIELLSRVHHKNLVSLLGFCFEQGEQMLVYEYIPNGTLMGSVSGKSGIRLDWMGRLKVTLGAARGLVYLHEHANPPIIHRDIKSNNILLDESFNAKVADFGLSKSEFDGERNSITTQVKGTLGYLDPEYYMTQQLTKKSDVYSFGVVMLELITARKPIQQGKYIVIEVRKAINKSKDLYNLHEILDPFIGMGKNLEGLEEFVDLAMRCVADSGDKRPTMDEVVKEIENIMKLSGMNLSADSEPTTANYYEASKSNSHHPSSNDVFGYSGSFPPSSIEPM</sequence>
<evidence type="ECO:0000256" key="17">
    <source>
        <dbReference type="PROSITE-ProRule" id="PRU10141"/>
    </source>
</evidence>
<keyword evidence="23" id="KW-1185">Reference proteome</keyword>
<keyword evidence="15" id="KW-0675">Receptor</keyword>
<feature type="signal peptide" evidence="20">
    <location>
        <begin position="1"/>
        <end position="21"/>
    </location>
</feature>
<feature type="compositionally biased region" description="Polar residues" evidence="18">
    <location>
        <begin position="924"/>
        <end position="937"/>
    </location>
</feature>
<proteinExistence type="inferred from homology"/>
<feature type="chain" id="PRO_5043017857" description="non-specific serine/threonine protein kinase" evidence="20">
    <location>
        <begin position="22"/>
        <end position="953"/>
    </location>
</feature>
<dbReference type="CDD" id="cd14066">
    <property type="entry name" value="STKc_IRAK"/>
    <property type="match status" value="1"/>
</dbReference>
<dbReference type="FunFam" id="1.10.510.10:FF:000453">
    <property type="entry name" value="LRR receptor-like serine/threonine-protein kinase HSL2"/>
    <property type="match status" value="1"/>
</dbReference>
<dbReference type="GO" id="GO:0005524">
    <property type="term" value="F:ATP binding"/>
    <property type="evidence" value="ECO:0007669"/>
    <property type="project" value="UniProtKB-UniRule"/>
</dbReference>
<dbReference type="AlphaFoldDB" id="A0AAN7HX93"/>
<dbReference type="InterPro" id="IPR017441">
    <property type="entry name" value="Protein_kinase_ATP_BS"/>
</dbReference>
<evidence type="ECO:0000256" key="19">
    <source>
        <dbReference type="SAM" id="Phobius"/>
    </source>
</evidence>
<feature type="binding site" evidence="17">
    <location>
        <position position="659"/>
    </location>
    <ligand>
        <name>ATP</name>
        <dbReference type="ChEBI" id="CHEBI:30616"/>
    </ligand>
</feature>
<dbReference type="FunFam" id="3.80.10.10:FF:000542">
    <property type="entry name" value="Leucine-rich repeat protein kinase family protein"/>
    <property type="match status" value="1"/>
</dbReference>
<keyword evidence="11" id="KW-0418">Kinase</keyword>
<evidence type="ECO:0000256" key="1">
    <source>
        <dbReference type="ARBA" id="ARBA00004479"/>
    </source>
</evidence>
<evidence type="ECO:0000256" key="2">
    <source>
        <dbReference type="ARBA" id="ARBA00008684"/>
    </source>
</evidence>
<keyword evidence="4" id="KW-0723">Serine/threonine-protein kinase</keyword>
<dbReference type="PANTHER" id="PTHR45974">
    <property type="entry name" value="RECEPTOR-LIKE PROTEIN 55"/>
    <property type="match status" value="1"/>
</dbReference>
<dbReference type="InterPro" id="IPR032675">
    <property type="entry name" value="LRR_dom_sf"/>
</dbReference>
<evidence type="ECO:0000313" key="23">
    <source>
        <dbReference type="Proteomes" id="UP001324115"/>
    </source>
</evidence>
<protein>
    <recommendedName>
        <fullName evidence="3">non-specific serine/threonine protein kinase</fullName>
        <ecNumber evidence="3">2.7.11.1</ecNumber>
    </recommendedName>
</protein>
<evidence type="ECO:0000256" key="3">
    <source>
        <dbReference type="ARBA" id="ARBA00012513"/>
    </source>
</evidence>
<feature type="transmembrane region" description="Helical" evidence="19">
    <location>
        <begin position="559"/>
        <end position="582"/>
    </location>
</feature>
<dbReference type="SMART" id="SM00220">
    <property type="entry name" value="S_TKc"/>
    <property type="match status" value="1"/>
</dbReference>
<evidence type="ECO:0000256" key="9">
    <source>
        <dbReference type="ARBA" id="ARBA00022737"/>
    </source>
</evidence>
<keyword evidence="14 19" id="KW-0472">Membrane</keyword>
<dbReference type="Pfam" id="PF23598">
    <property type="entry name" value="LRR_14"/>
    <property type="match status" value="1"/>
</dbReference>
<dbReference type="InterPro" id="IPR011009">
    <property type="entry name" value="Kinase-like_dom_sf"/>
</dbReference>
<evidence type="ECO:0000256" key="14">
    <source>
        <dbReference type="ARBA" id="ARBA00023136"/>
    </source>
</evidence>
<evidence type="ECO:0000256" key="18">
    <source>
        <dbReference type="SAM" id="MobiDB-lite"/>
    </source>
</evidence>
<dbReference type="Gene3D" id="3.30.200.20">
    <property type="entry name" value="Phosphorylase Kinase, domain 1"/>
    <property type="match status" value="1"/>
</dbReference>
<dbReference type="Gene3D" id="1.10.510.10">
    <property type="entry name" value="Transferase(Phosphotransferase) domain 1"/>
    <property type="match status" value="1"/>
</dbReference>
<evidence type="ECO:0000259" key="21">
    <source>
        <dbReference type="PROSITE" id="PS50011"/>
    </source>
</evidence>
<reference evidence="22 23" key="1">
    <citation type="journal article" date="2023" name="G3 (Bethesda)">
        <title>A haplotype-resolved chromosome-scale genome for Quercus rubra L. provides insights into the genetics of adaptive traits for red oak species.</title>
        <authorList>
            <person name="Kapoor B."/>
            <person name="Jenkins J."/>
            <person name="Schmutz J."/>
            <person name="Zhebentyayeva T."/>
            <person name="Kuelheim C."/>
            <person name="Coggeshall M."/>
            <person name="Heim C."/>
            <person name="Lasky J.R."/>
            <person name="Leites L."/>
            <person name="Islam-Faridi N."/>
            <person name="Romero-Severson J."/>
            <person name="DeLeo V.L."/>
            <person name="Lucas S.M."/>
            <person name="Lazic D."/>
            <person name="Gailing O."/>
            <person name="Carlson J."/>
            <person name="Staton M."/>
        </authorList>
    </citation>
    <scope>NUCLEOTIDE SEQUENCE [LARGE SCALE GENOMIC DNA]</scope>
    <source>
        <strain evidence="22">Pseudo-F2</strain>
    </source>
</reference>
<dbReference type="InterPro" id="IPR008271">
    <property type="entry name" value="Ser/Thr_kinase_AS"/>
</dbReference>
<keyword evidence="8 20" id="KW-0732">Signal</keyword>
<evidence type="ECO:0000256" key="13">
    <source>
        <dbReference type="ARBA" id="ARBA00022989"/>
    </source>
</evidence>
<evidence type="ECO:0000256" key="12">
    <source>
        <dbReference type="ARBA" id="ARBA00022840"/>
    </source>
</evidence>
<dbReference type="InterPro" id="IPR055414">
    <property type="entry name" value="LRR_R13L4/SHOC2-like"/>
</dbReference>
<dbReference type="Proteomes" id="UP001324115">
    <property type="component" value="Unassembled WGS sequence"/>
</dbReference>
<dbReference type="GO" id="GO:0016020">
    <property type="term" value="C:membrane"/>
    <property type="evidence" value="ECO:0007669"/>
    <property type="project" value="UniProtKB-SubCell"/>
</dbReference>
<dbReference type="Pfam" id="PF08263">
    <property type="entry name" value="LRRNT_2"/>
    <property type="match status" value="1"/>
</dbReference>
<dbReference type="GO" id="GO:0004674">
    <property type="term" value="F:protein serine/threonine kinase activity"/>
    <property type="evidence" value="ECO:0007669"/>
    <property type="project" value="UniProtKB-KW"/>
</dbReference>
<dbReference type="PROSITE" id="PS50011">
    <property type="entry name" value="PROTEIN_KINASE_DOM"/>
    <property type="match status" value="1"/>
</dbReference>
<evidence type="ECO:0000256" key="8">
    <source>
        <dbReference type="ARBA" id="ARBA00022729"/>
    </source>
</evidence>
<dbReference type="InterPro" id="IPR001245">
    <property type="entry name" value="Ser-Thr/Tyr_kinase_cat_dom"/>
</dbReference>
<organism evidence="22 23">
    <name type="scientific">Quercus rubra</name>
    <name type="common">Northern red oak</name>
    <name type="synonym">Quercus borealis</name>
    <dbReference type="NCBI Taxonomy" id="3512"/>
    <lineage>
        <taxon>Eukaryota</taxon>
        <taxon>Viridiplantae</taxon>
        <taxon>Streptophyta</taxon>
        <taxon>Embryophyta</taxon>
        <taxon>Tracheophyta</taxon>
        <taxon>Spermatophyta</taxon>
        <taxon>Magnoliopsida</taxon>
        <taxon>eudicotyledons</taxon>
        <taxon>Gunneridae</taxon>
        <taxon>Pentapetalae</taxon>
        <taxon>rosids</taxon>
        <taxon>fabids</taxon>
        <taxon>Fagales</taxon>
        <taxon>Fagaceae</taxon>
        <taxon>Quercus</taxon>
    </lineage>
</organism>
<comment type="subcellular location">
    <subcellularLocation>
        <location evidence="1">Membrane</location>
        <topology evidence="1">Single-pass type I membrane protein</topology>
    </subcellularLocation>
</comment>
<evidence type="ECO:0000313" key="22">
    <source>
        <dbReference type="EMBL" id="KAK4558820.1"/>
    </source>
</evidence>
<keyword evidence="13 19" id="KW-1133">Transmembrane helix</keyword>
<gene>
    <name evidence="22" type="ORF">RGQ29_008182</name>
</gene>
<evidence type="ECO:0000256" key="6">
    <source>
        <dbReference type="ARBA" id="ARBA00022679"/>
    </source>
</evidence>
<accession>A0AAN7HX93</accession>
<evidence type="ECO:0000256" key="15">
    <source>
        <dbReference type="ARBA" id="ARBA00023170"/>
    </source>
</evidence>
<dbReference type="PROSITE" id="PS00108">
    <property type="entry name" value="PROTEIN_KINASE_ST"/>
    <property type="match status" value="1"/>
</dbReference>
<comment type="similarity">
    <text evidence="2">Belongs to the protein kinase superfamily. Ser/Thr protein kinase family.</text>
</comment>
<keyword evidence="6" id="KW-0808">Transferase</keyword>
<keyword evidence="9" id="KW-0677">Repeat</keyword>
<evidence type="ECO:0000256" key="7">
    <source>
        <dbReference type="ARBA" id="ARBA00022692"/>
    </source>
</evidence>
<evidence type="ECO:0000256" key="4">
    <source>
        <dbReference type="ARBA" id="ARBA00022527"/>
    </source>
</evidence>
<keyword evidence="12 17" id="KW-0067">ATP-binding</keyword>
<dbReference type="FunFam" id="3.30.200.20:FF:000328">
    <property type="entry name" value="Leucine-rich repeat protein kinase family protein"/>
    <property type="match status" value="1"/>
</dbReference>
<dbReference type="InterPro" id="IPR001611">
    <property type="entry name" value="Leu-rich_rpt"/>
</dbReference>
<feature type="domain" description="Protein kinase" evidence="21">
    <location>
        <begin position="631"/>
        <end position="904"/>
    </location>
</feature>
<name>A0AAN7HX93_QUERU</name>
<dbReference type="SUPFAM" id="SSF52058">
    <property type="entry name" value="L domain-like"/>
    <property type="match status" value="2"/>
</dbReference>
<evidence type="ECO:0000256" key="11">
    <source>
        <dbReference type="ARBA" id="ARBA00022777"/>
    </source>
</evidence>
<dbReference type="Pfam" id="PF07714">
    <property type="entry name" value="PK_Tyr_Ser-Thr"/>
    <property type="match status" value="1"/>
</dbReference>
<evidence type="ECO:0000256" key="16">
    <source>
        <dbReference type="ARBA" id="ARBA00023180"/>
    </source>
</evidence>
<keyword evidence="7 19" id="KW-0812">Transmembrane</keyword>
<keyword evidence="5" id="KW-0433">Leucine-rich repeat</keyword>
<dbReference type="Pfam" id="PF00560">
    <property type="entry name" value="LRR_1"/>
    <property type="match status" value="1"/>
</dbReference>
<dbReference type="SUPFAM" id="SSF56112">
    <property type="entry name" value="Protein kinase-like (PK-like)"/>
    <property type="match status" value="1"/>
</dbReference>
<dbReference type="PROSITE" id="PS00107">
    <property type="entry name" value="PROTEIN_KINASE_ATP"/>
    <property type="match status" value="1"/>
</dbReference>
<feature type="region of interest" description="Disordered" evidence="18">
    <location>
        <begin position="924"/>
        <end position="953"/>
    </location>
</feature>
<evidence type="ECO:0000256" key="20">
    <source>
        <dbReference type="SAM" id="SignalP"/>
    </source>
</evidence>
<evidence type="ECO:0000256" key="10">
    <source>
        <dbReference type="ARBA" id="ARBA00022741"/>
    </source>
</evidence>
<dbReference type="EC" id="2.7.11.1" evidence="3"/>
<dbReference type="Gene3D" id="3.80.10.10">
    <property type="entry name" value="Ribonuclease Inhibitor"/>
    <property type="match status" value="2"/>
</dbReference>
<dbReference type="PANTHER" id="PTHR45974:SF266">
    <property type="entry name" value="LEUCINE-RICH REPEAT RECEPTOR PROTEIN KINASE HPCA1"/>
    <property type="match status" value="1"/>
</dbReference>
<dbReference type="EMBL" id="JAXUIC010000012">
    <property type="protein sequence ID" value="KAK4558820.1"/>
    <property type="molecule type" value="Genomic_DNA"/>
</dbReference>
<keyword evidence="16" id="KW-0325">Glycoprotein</keyword>
<evidence type="ECO:0000256" key="5">
    <source>
        <dbReference type="ARBA" id="ARBA00022614"/>
    </source>
</evidence>
<dbReference type="InterPro" id="IPR000719">
    <property type="entry name" value="Prot_kinase_dom"/>
</dbReference>
<comment type="caution">
    <text evidence="22">The sequence shown here is derived from an EMBL/GenBank/DDBJ whole genome shotgun (WGS) entry which is preliminary data.</text>
</comment>
<dbReference type="FunFam" id="3.80.10.10:FF:000363">
    <property type="entry name" value="Leucine-rich repeat family protein"/>
    <property type="match status" value="1"/>
</dbReference>
<keyword evidence="10 17" id="KW-0547">Nucleotide-binding</keyword>